<dbReference type="RefSeq" id="WP_274165614.1">
    <property type="nucleotide sequence ID" value="NZ_JAJUBC010000020.1"/>
</dbReference>
<dbReference type="SUPFAM" id="SSF53474">
    <property type="entry name" value="alpha/beta-Hydrolases"/>
    <property type="match status" value="1"/>
</dbReference>
<dbReference type="Gene3D" id="3.40.50.1820">
    <property type="entry name" value="alpha/beta hydrolase"/>
    <property type="match status" value="1"/>
</dbReference>
<name>A0ABT5R3H3_9GAMM</name>
<dbReference type="EMBL" id="JAJUBC010000020">
    <property type="protein sequence ID" value="MDD1794793.1"/>
    <property type="molecule type" value="Genomic_DNA"/>
</dbReference>
<gene>
    <name evidence="1" type="ORF">LRP50_16780</name>
</gene>
<reference evidence="1" key="1">
    <citation type="submission" date="2021-12" db="EMBL/GenBank/DDBJ databases">
        <title>Enterovibrio ZSDZ35 sp. nov. and Enterovibrio ZSDZ42 sp. nov., isolated from coastal seawater in Qingdao.</title>
        <authorList>
            <person name="Zhang P."/>
        </authorList>
    </citation>
    <scope>NUCLEOTIDE SEQUENCE</scope>
    <source>
        <strain evidence="1">ZSDZ42</strain>
    </source>
</reference>
<dbReference type="Proteomes" id="UP001149400">
    <property type="component" value="Unassembled WGS sequence"/>
</dbReference>
<organism evidence="1 2">
    <name type="scientific">Enterovibrio gelatinilyticus</name>
    <dbReference type="NCBI Taxonomy" id="2899819"/>
    <lineage>
        <taxon>Bacteria</taxon>
        <taxon>Pseudomonadati</taxon>
        <taxon>Pseudomonadota</taxon>
        <taxon>Gammaproteobacteria</taxon>
        <taxon>Vibrionales</taxon>
        <taxon>Vibrionaceae</taxon>
        <taxon>Enterovibrio</taxon>
    </lineage>
</organism>
<dbReference type="InterPro" id="IPR029058">
    <property type="entry name" value="AB_hydrolase_fold"/>
</dbReference>
<proteinExistence type="predicted"/>
<comment type="caution">
    <text evidence="1">The sequence shown here is derived from an EMBL/GenBank/DDBJ whole genome shotgun (WGS) entry which is preliminary data.</text>
</comment>
<evidence type="ECO:0000313" key="2">
    <source>
        <dbReference type="Proteomes" id="UP001149400"/>
    </source>
</evidence>
<keyword evidence="2" id="KW-1185">Reference proteome</keyword>
<accession>A0ABT5R3H3</accession>
<evidence type="ECO:0008006" key="3">
    <source>
        <dbReference type="Google" id="ProtNLM"/>
    </source>
</evidence>
<sequence length="229" mass="25292">MKLVLLPGMDGTGNLFNEFVSFYRGETAVISFPHLGSQSYEDLSAFVVSKLPKEDHILLAESFSGGLIPHLIQHDNKHTKGIIFVASFLSCPRPSLIRLVLLLPIKRLSSIPGANLMHRLLFLGWDVQESIVATFTSTISNLPEATLNSRLRSILSLKNTMASHSSLPCVYIRPISDLLIPEGKAKEIPTSFTNCSYRPIVGSHFILQSSPQMLANEVRQAVLHITKNS</sequence>
<evidence type="ECO:0000313" key="1">
    <source>
        <dbReference type="EMBL" id="MDD1794793.1"/>
    </source>
</evidence>
<protein>
    <recommendedName>
        <fullName evidence="3">Alpha/beta hydrolase</fullName>
    </recommendedName>
</protein>